<keyword evidence="3" id="KW-1185">Reference proteome</keyword>
<gene>
    <name evidence="2" type="ORF">FCK90_05665</name>
</gene>
<feature type="compositionally biased region" description="Low complexity" evidence="1">
    <location>
        <begin position="198"/>
        <end position="210"/>
    </location>
</feature>
<feature type="compositionally biased region" description="Low complexity" evidence="1">
    <location>
        <begin position="15"/>
        <end position="32"/>
    </location>
</feature>
<protein>
    <submittedName>
        <fullName evidence="2">Uncharacterized protein</fullName>
    </submittedName>
</protein>
<dbReference type="AlphaFoldDB" id="A0A5J5L0S2"/>
<feature type="compositionally biased region" description="Basic and acidic residues" evidence="1">
    <location>
        <begin position="294"/>
        <end position="309"/>
    </location>
</feature>
<sequence>MGLFSRKSNTEQQTAGAPNAEAAPAAQPLPAEGPLRNLVAGLVADGADRGKLTLVQRGNTMSQQTERSVGGNPTTDGGTVDQAHPLFEDVAALYTEAMSRDTGAWQTAVIEVGPDSGRGRLVQVDYDFPAAPHSTERYQLGGGAGDAAAAAPGAPAAGTAGQGSEAPGTAGTAETPGTTGTTGTAEGRESAPESRVPADSADSGADSGTGTAAGVGSGALAAAAAEGRGEAAEEASGTAEPEAQPRPEAPQPVPAPQAPAAEADRGEEPASEPAPVPPTVTDAVEPGPGSQDDVPQHVDHEEWRDDDAGRSGAQATGAAAAGAASGAGARASAGSGEGDAPSMAQTADVAPSYRAGEVSGRAPSKDKLAEGNKVLTEADVLGRLAGAQRRLFGAEGTALDVSTVLIRVRTLGTYYDALTHVRQGGFWDQRPSFDLVPEEELKVQELKEDSYVEGQGAPLAMMFRFRPGIPPEVSFDYADEEAFVRYPERLPSQNYVEELRMYPRTGANIPAHVNDALQDWNY</sequence>
<name>A0A5J5L0S2_9MICC</name>
<feature type="compositionally biased region" description="Polar residues" evidence="1">
    <location>
        <begin position="57"/>
        <end position="77"/>
    </location>
</feature>
<feature type="compositionally biased region" description="Polar residues" evidence="1">
    <location>
        <begin position="1"/>
        <end position="14"/>
    </location>
</feature>
<feature type="compositionally biased region" description="Low complexity" evidence="1">
    <location>
        <begin position="146"/>
        <end position="185"/>
    </location>
</feature>
<organism evidence="2 3">
    <name type="scientific">Kocuria coralli</name>
    <dbReference type="NCBI Taxonomy" id="1461025"/>
    <lineage>
        <taxon>Bacteria</taxon>
        <taxon>Bacillati</taxon>
        <taxon>Actinomycetota</taxon>
        <taxon>Actinomycetes</taxon>
        <taxon>Micrococcales</taxon>
        <taxon>Micrococcaceae</taxon>
        <taxon>Kocuria</taxon>
    </lineage>
</organism>
<dbReference type="RefSeq" id="WP_158033327.1">
    <property type="nucleotide sequence ID" value="NZ_ML708614.1"/>
</dbReference>
<dbReference type="EMBL" id="SZWF01000005">
    <property type="protein sequence ID" value="KAA9394656.1"/>
    <property type="molecule type" value="Genomic_DNA"/>
</dbReference>
<feature type="region of interest" description="Disordered" evidence="1">
    <location>
        <begin position="57"/>
        <end position="81"/>
    </location>
</feature>
<feature type="compositionally biased region" description="Pro residues" evidence="1">
    <location>
        <begin position="247"/>
        <end position="257"/>
    </location>
</feature>
<evidence type="ECO:0000313" key="3">
    <source>
        <dbReference type="Proteomes" id="UP000325957"/>
    </source>
</evidence>
<reference evidence="2 3" key="1">
    <citation type="submission" date="2019-05" db="EMBL/GenBank/DDBJ databases">
        <title>Kocuria coralli sp. nov., a novel actinobacterium isolated from coral reef seawater.</title>
        <authorList>
            <person name="Li J."/>
        </authorList>
    </citation>
    <scope>NUCLEOTIDE SEQUENCE [LARGE SCALE GENOMIC DNA]</scope>
    <source>
        <strain evidence="2 3">SCSIO 13007</strain>
    </source>
</reference>
<feature type="compositionally biased region" description="Low complexity" evidence="1">
    <location>
        <begin position="310"/>
        <end position="340"/>
    </location>
</feature>
<evidence type="ECO:0000313" key="2">
    <source>
        <dbReference type="EMBL" id="KAA9394656.1"/>
    </source>
</evidence>
<comment type="caution">
    <text evidence="2">The sequence shown here is derived from an EMBL/GenBank/DDBJ whole genome shotgun (WGS) entry which is preliminary data.</text>
</comment>
<dbReference type="Proteomes" id="UP000325957">
    <property type="component" value="Unassembled WGS sequence"/>
</dbReference>
<proteinExistence type="predicted"/>
<feature type="region of interest" description="Disordered" evidence="1">
    <location>
        <begin position="133"/>
        <end position="370"/>
    </location>
</feature>
<evidence type="ECO:0000256" key="1">
    <source>
        <dbReference type="SAM" id="MobiDB-lite"/>
    </source>
</evidence>
<dbReference type="OrthoDB" id="275232at2"/>
<accession>A0A5J5L0S2</accession>
<feature type="region of interest" description="Disordered" evidence="1">
    <location>
        <begin position="1"/>
        <end position="32"/>
    </location>
</feature>